<evidence type="ECO:0000313" key="9">
    <source>
        <dbReference type="EMBL" id="CAI0464372.1"/>
    </source>
</evidence>
<feature type="short sequence motif" description="Bipartite nuclear localization signal" evidence="4">
    <location>
        <begin position="115"/>
        <end position="122"/>
    </location>
</feature>
<evidence type="ECO:0000256" key="3">
    <source>
        <dbReference type="ARBA" id="ARBA00023242"/>
    </source>
</evidence>
<gene>
    <name evidence="9" type="ORF">LITE_LOCUS36164</name>
</gene>
<evidence type="ECO:0000256" key="2">
    <source>
        <dbReference type="ARBA" id="ARBA00008122"/>
    </source>
</evidence>
<name>A0AAV0P126_9ROSI</name>
<proteinExistence type="inferred from homology"/>
<dbReference type="GO" id="GO:0006351">
    <property type="term" value="P:DNA-templated transcription"/>
    <property type="evidence" value="ECO:0007669"/>
    <property type="project" value="UniProtKB-UniRule"/>
</dbReference>
<dbReference type="GO" id="GO:0005524">
    <property type="term" value="F:ATP binding"/>
    <property type="evidence" value="ECO:0007669"/>
    <property type="project" value="UniProtKB-UniRule"/>
</dbReference>
<keyword evidence="3 4" id="KW-0539">Nucleus</keyword>
<evidence type="ECO:0000256" key="4">
    <source>
        <dbReference type="PROSITE-ProRule" id="PRU01002"/>
    </source>
</evidence>
<protein>
    <recommendedName>
        <fullName evidence="5">Growth-regulating factor</fullName>
    </recommendedName>
</protein>
<dbReference type="InterPro" id="IPR031137">
    <property type="entry name" value="GRF"/>
</dbReference>
<dbReference type="GO" id="GO:0006355">
    <property type="term" value="P:regulation of DNA-templated transcription"/>
    <property type="evidence" value="ECO:0007669"/>
    <property type="project" value="InterPro"/>
</dbReference>
<dbReference type="AlphaFoldDB" id="A0AAV0P126"/>
<dbReference type="PROSITE" id="PS51666">
    <property type="entry name" value="QLQ"/>
    <property type="match status" value="1"/>
</dbReference>
<comment type="similarity">
    <text evidence="2 5">Belongs to the GRF family.</text>
</comment>
<evidence type="ECO:0000313" key="10">
    <source>
        <dbReference type="Proteomes" id="UP001154282"/>
    </source>
</evidence>
<comment type="subcellular location">
    <subcellularLocation>
        <location evidence="1 4 5">Nucleus</location>
    </subcellularLocation>
</comment>
<dbReference type="EMBL" id="CAMGYJ010000008">
    <property type="protein sequence ID" value="CAI0464372.1"/>
    <property type="molecule type" value="Genomic_DNA"/>
</dbReference>
<keyword evidence="5" id="KW-0804">Transcription</keyword>
<feature type="compositionally biased region" description="Polar residues" evidence="6">
    <location>
        <begin position="400"/>
        <end position="409"/>
    </location>
</feature>
<evidence type="ECO:0000259" key="7">
    <source>
        <dbReference type="PROSITE" id="PS51666"/>
    </source>
</evidence>
<dbReference type="Proteomes" id="UP001154282">
    <property type="component" value="Unassembled WGS sequence"/>
</dbReference>
<dbReference type="InterPro" id="IPR014978">
    <property type="entry name" value="Gln-Leu-Gln_QLQ"/>
</dbReference>
<dbReference type="SMART" id="SM00951">
    <property type="entry name" value="QLQ"/>
    <property type="match status" value="1"/>
</dbReference>
<dbReference type="GO" id="GO:0099402">
    <property type="term" value="P:plant organ development"/>
    <property type="evidence" value="ECO:0007669"/>
    <property type="project" value="UniProtKB-ARBA"/>
</dbReference>
<organism evidence="9 10">
    <name type="scientific">Linum tenue</name>
    <dbReference type="NCBI Taxonomy" id="586396"/>
    <lineage>
        <taxon>Eukaryota</taxon>
        <taxon>Viridiplantae</taxon>
        <taxon>Streptophyta</taxon>
        <taxon>Embryophyta</taxon>
        <taxon>Tracheophyta</taxon>
        <taxon>Spermatophyta</taxon>
        <taxon>Magnoliopsida</taxon>
        <taxon>eudicotyledons</taxon>
        <taxon>Gunneridae</taxon>
        <taxon>Pentapetalae</taxon>
        <taxon>rosids</taxon>
        <taxon>fabids</taxon>
        <taxon>Malpighiales</taxon>
        <taxon>Linaceae</taxon>
        <taxon>Linum</taxon>
    </lineage>
</organism>
<feature type="region of interest" description="Disordered" evidence="6">
    <location>
        <begin position="400"/>
        <end position="419"/>
    </location>
</feature>
<dbReference type="GO" id="GO:0005634">
    <property type="term" value="C:nucleus"/>
    <property type="evidence" value="ECO:0007669"/>
    <property type="project" value="UniProtKB-SubCell"/>
</dbReference>
<dbReference type="PROSITE" id="PS51667">
    <property type="entry name" value="WRC"/>
    <property type="match status" value="1"/>
</dbReference>
<comment type="function">
    <text evidence="5">Transcription activator.</text>
</comment>
<reference evidence="9" key="1">
    <citation type="submission" date="2022-08" db="EMBL/GenBank/DDBJ databases">
        <authorList>
            <person name="Gutierrez-Valencia J."/>
        </authorList>
    </citation>
    <scope>NUCLEOTIDE SEQUENCE</scope>
</reference>
<evidence type="ECO:0000256" key="6">
    <source>
        <dbReference type="SAM" id="MobiDB-lite"/>
    </source>
</evidence>
<evidence type="ECO:0000259" key="8">
    <source>
        <dbReference type="PROSITE" id="PS51667"/>
    </source>
</evidence>
<keyword evidence="5" id="KW-0010">Activator</keyword>
<accession>A0AAV0P126</accession>
<keyword evidence="10" id="KW-1185">Reference proteome</keyword>
<feature type="short sequence motif" description="Bipartite nuclear localization signal" evidence="4">
    <location>
        <begin position="87"/>
        <end position="97"/>
    </location>
</feature>
<sequence length="437" mass="46642">MMHVGGGGGGGSFTPSQWMELEHQALIYKYLTSNVPVPHSLLIPIRKALQSAAFSSFVSPGFLRPNTFGWGPFHPGFSSSGDPEPGRCRRTDGKKWRCSRDAVPDQKYCERHINRGRHRSRKPVEVRSGHSVATTNNAVAAAAAKAIPAANTTTIAATAASSVAATSRSYGGSFSNTVLPHHNNDLLASTPLGRMFVNKSNADLKSNENSSFVISKQRHDPYAESSSQTEFGLVSSESLLNPSQKSPSSLISCRSFGSSEDQQQHSLHQFMDNWPKAHHPDGSQLSISIPASHATDFMSSTSSPNNEKEPVQMGLGVANGESQRQAANWIPISWEASMGGPLGEVLQHNTNNKGNNGGGGGGDQCSNNSSLSPTLNLMTEGWDNSLASSPTGVLQRTTFVSRSNSSMGSSPAAEKNNYNKTSEAVSWNSLHCSNSLL</sequence>
<keyword evidence="5" id="KW-0805">Transcription regulation</keyword>
<dbReference type="PANTHER" id="PTHR31602">
    <property type="entry name" value="GROWTH-REGULATING FACTOR 5"/>
    <property type="match status" value="1"/>
</dbReference>
<evidence type="ECO:0000256" key="5">
    <source>
        <dbReference type="RuleBase" id="RU367127"/>
    </source>
</evidence>
<feature type="region of interest" description="Disordered" evidence="6">
    <location>
        <begin position="341"/>
        <end position="377"/>
    </location>
</feature>
<comment type="domain">
    <text evidence="5">The QLQ domain and WRC domain may be involved in protein-protein interaction and DNA-binding, respectively.</text>
</comment>
<feature type="compositionally biased region" description="Low complexity" evidence="6">
    <location>
        <begin position="364"/>
        <end position="377"/>
    </location>
</feature>
<dbReference type="PANTHER" id="PTHR31602:SF42">
    <property type="entry name" value="GROWTH-REGULATING FACTOR 2"/>
    <property type="match status" value="1"/>
</dbReference>
<feature type="region of interest" description="Disordered" evidence="6">
    <location>
        <begin position="239"/>
        <end position="264"/>
    </location>
</feature>
<evidence type="ECO:0000256" key="1">
    <source>
        <dbReference type="ARBA" id="ARBA00004123"/>
    </source>
</evidence>
<dbReference type="InterPro" id="IPR014977">
    <property type="entry name" value="WRC_dom"/>
</dbReference>
<dbReference type="Pfam" id="PF08879">
    <property type="entry name" value="WRC"/>
    <property type="match status" value="1"/>
</dbReference>
<comment type="caution">
    <text evidence="9">The sequence shown here is derived from an EMBL/GenBank/DDBJ whole genome shotgun (WGS) entry which is preliminary data.</text>
</comment>
<feature type="domain" description="QLQ" evidence="7">
    <location>
        <begin position="12"/>
        <end position="47"/>
    </location>
</feature>
<dbReference type="Pfam" id="PF08880">
    <property type="entry name" value="QLQ"/>
    <property type="match status" value="1"/>
</dbReference>
<feature type="domain" description="WRC" evidence="8">
    <location>
        <begin position="82"/>
        <end position="126"/>
    </location>
</feature>